<evidence type="ECO:0000259" key="1">
    <source>
        <dbReference type="Pfam" id="PF07238"/>
    </source>
</evidence>
<evidence type="ECO:0000313" key="3">
    <source>
        <dbReference type="Proteomes" id="UP000324853"/>
    </source>
</evidence>
<dbReference type="Pfam" id="PF07238">
    <property type="entry name" value="PilZ"/>
    <property type="match status" value="1"/>
</dbReference>
<protein>
    <submittedName>
        <fullName evidence="2">PilZ domain-containing protein</fullName>
    </submittedName>
</protein>
<dbReference type="SUPFAM" id="SSF141371">
    <property type="entry name" value="PilZ domain-like"/>
    <property type="match status" value="1"/>
</dbReference>
<dbReference type="Proteomes" id="UP000324853">
    <property type="component" value="Unassembled WGS sequence"/>
</dbReference>
<reference evidence="2 3" key="1">
    <citation type="submission" date="2019-08" db="EMBL/GenBank/DDBJ databases">
        <title>Bradyrhizobium hipponensis sp. nov., a rhizobium isolated from a Lupinus angustifolius root nodule in Tunisia.</title>
        <authorList>
            <person name="Off K."/>
            <person name="Rejili M."/>
            <person name="Mars M."/>
            <person name="Brachmann A."/>
            <person name="Marin M."/>
        </authorList>
    </citation>
    <scope>NUCLEOTIDE SEQUENCE [LARGE SCALE GENOMIC DNA]</scope>
    <source>
        <strain evidence="2 3">CTAW11</strain>
    </source>
</reference>
<name>A0A5S4VYN3_9BRAD</name>
<dbReference type="EMBL" id="VSSR01000134">
    <property type="protein sequence ID" value="TYL70458.1"/>
    <property type="molecule type" value="Genomic_DNA"/>
</dbReference>
<evidence type="ECO:0000313" key="2">
    <source>
        <dbReference type="EMBL" id="TYL70458.1"/>
    </source>
</evidence>
<comment type="caution">
    <text evidence="2">The sequence shown here is derived from an EMBL/GenBank/DDBJ whole genome shotgun (WGS) entry which is preliminary data.</text>
</comment>
<proteinExistence type="predicted"/>
<dbReference type="InterPro" id="IPR009875">
    <property type="entry name" value="PilZ_domain"/>
</dbReference>
<dbReference type="AlphaFoldDB" id="A0A5S4VYN3"/>
<feature type="domain" description="PilZ" evidence="1">
    <location>
        <begin position="5"/>
        <end position="85"/>
    </location>
</feature>
<keyword evidence="3" id="KW-1185">Reference proteome</keyword>
<dbReference type="OrthoDB" id="8479831at2"/>
<organism evidence="2 3">
    <name type="scientific">Bradyrhizobium cytisi</name>
    <dbReference type="NCBI Taxonomy" id="515489"/>
    <lineage>
        <taxon>Bacteria</taxon>
        <taxon>Pseudomonadati</taxon>
        <taxon>Pseudomonadota</taxon>
        <taxon>Alphaproteobacteria</taxon>
        <taxon>Hyphomicrobiales</taxon>
        <taxon>Nitrobacteraceae</taxon>
        <taxon>Bradyrhizobium</taxon>
    </lineage>
</organism>
<accession>A0A5S4VYN3</accession>
<sequence length="106" mass="11533">MPPDKRAARRVSFDRAIPANMMAIDGTWQRACTVKDVSDSGAKLIVDGPVRGLKECFLMLSSTGLAYRRCELAWVNGGEIGVTFIRHGHKKATKANIAVSHPQQPG</sequence>
<gene>
    <name evidence="2" type="ORF">FXB38_41635</name>
</gene>
<dbReference type="GO" id="GO:0035438">
    <property type="term" value="F:cyclic-di-GMP binding"/>
    <property type="evidence" value="ECO:0007669"/>
    <property type="project" value="InterPro"/>
</dbReference>